<dbReference type="PROSITE" id="PS00092">
    <property type="entry name" value="N6_MTASE"/>
    <property type="match status" value="1"/>
</dbReference>
<proteinExistence type="predicted"/>
<dbReference type="GO" id="GO:0008168">
    <property type="term" value="F:methyltransferase activity"/>
    <property type="evidence" value="ECO:0007669"/>
    <property type="project" value="UniProtKB-KW"/>
</dbReference>
<gene>
    <name evidence="3" type="ORF">B4098_2010</name>
</gene>
<reference evidence="3 4" key="1">
    <citation type="submission" date="2016-01" db="EMBL/GenBank/DDBJ databases">
        <title>Genome Sequences of Twelve Sporeforming Bacillus Species Isolated from Foods.</title>
        <authorList>
            <person name="Berendsen E.M."/>
            <person name="Wells-Bennik M.H."/>
            <person name="Krawcyk A.O."/>
            <person name="De Jong A."/>
            <person name="Holsappel S."/>
            <person name="Eijlander R.T."/>
            <person name="Kuipers O.P."/>
        </authorList>
    </citation>
    <scope>NUCLEOTIDE SEQUENCE [LARGE SCALE GENOMIC DNA]</scope>
    <source>
        <strain evidence="3 4">B4098</strain>
    </source>
</reference>
<evidence type="ECO:0000313" key="4">
    <source>
        <dbReference type="Proteomes" id="UP000075288"/>
    </source>
</evidence>
<dbReference type="PATRIC" id="fig|1398.26.peg.189"/>
<dbReference type="PIRSF" id="PIRSF004553">
    <property type="entry name" value="CHP00095"/>
    <property type="match status" value="1"/>
</dbReference>
<evidence type="ECO:0008006" key="5">
    <source>
        <dbReference type="Google" id="ProtNLM"/>
    </source>
</evidence>
<dbReference type="InterPro" id="IPR029063">
    <property type="entry name" value="SAM-dependent_MTases_sf"/>
</dbReference>
<dbReference type="Pfam" id="PF03602">
    <property type="entry name" value="Cons_hypoth95"/>
    <property type="match status" value="1"/>
</dbReference>
<name>A0A150JVW1_HEYCO</name>
<accession>A0A150JVW1</accession>
<dbReference type="Gene3D" id="3.40.50.150">
    <property type="entry name" value="Vaccinia Virus protein VP39"/>
    <property type="match status" value="1"/>
</dbReference>
<evidence type="ECO:0000256" key="2">
    <source>
        <dbReference type="ARBA" id="ARBA00022679"/>
    </source>
</evidence>
<dbReference type="PANTHER" id="PTHR43542:SF1">
    <property type="entry name" value="METHYLTRANSFERASE"/>
    <property type="match status" value="1"/>
</dbReference>
<keyword evidence="2" id="KW-0808">Transferase</keyword>
<organism evidence="3 4">
    <name type="scientific">Heyndrickxia coagulans</name>
    <name type="common">Weizmannia coagulans</name>
    <dbReference type="NCBI Taxonomy" id="1398"/>
    <lineage>
        <taxon>Bacteria</taxon>
        <taxon>Bacillati</taxon>
        <taxon>Bacillota</taxon>
        <taxon>Bacilli</taxon>
        <taxon>Bacillales</taxon>
        <taxon>Bacillaceae</taxon>
        <taxon>Heyndrickxia</taxon>
    </lineage>
</organism>
<dbReference type="Proteomes" id="UP000075288">
    <property type="component" value="Unassembled WGS sequence"/>
</dbReference>
<dbReference type="GO" id="GO:0003676">
    <property type="term" value="F:nucleic acid binding"/>
    <property type="evidence" value="ECO:0007669"/>
    <property type="project" value="InterPro"/>
</dbReference>
<dbReference type="InterPro" id="IPR002052">
    <property type="entry name" value="DNA_methylase_N6_adenine_CS"/>
</dbReference>
<dbReference type="GO" id="GO:0031167">
    <property type="term" value="P:rRNA methylation"/>
    <property type="evidence" value="ECO:0007669"/>
    <property type="project" value="InterPro"/>
</dbReference>
<sequence>MVTSMRVISGSQKGTVLKAVPGMGTRPTTDKVKEAIFNMIGPYFEKGLGLDLYAGSGGLGIEALSRGMEKVIFVDKDIQALQTVQANLAKCGFEGRSEVYRNDAGRALKVLAKRGLAFDAVFLDPPYKKQKLTAMLEFISANGLLRENGYAVCEHDAGLALPEKAGNLHTYKTAQYGITGITIYTKKGDETRGEDRDLPGQL</sequence>
<dbReference type="AlphaFoldDB" id="A0A150JVW1"/>
<evidence type="ECO:0000256" key="1">
    <source>
        <dbReference type="ARBA" id="ARBA00022603"/>
    </source>
</evidence>
<evidence type="ECO:0000313" key="3">
    <source>
        <dbReference type="EMBL" id="KYC61455.1"/>
    </source>
</evidence>
<dbReference type="EMBL" id="LQYG01000069">
    <property type="protein sequence ID" value="KYC61455.1"/>
    <property type="molecule type" value="Genomic_DNA"/>
</dbReference>
<protein>
    <recommendedName>
        <fullName evidence="5">16S rRNA (Guanine(966)-N(2))-methyltransferase RsmD</fullName>
    </recommendedName>
</protein>
<dbReference type="CDD" id="cd02440">
    <property type="entry name" value="AdoMet_MTases"/>
    <property type="match status" value="1"/>
</dbReference>
<keyword evidence="1" id="KW-0489">Methyltransferase</keyword>
<dbReference type="SUPFAM" id="SSF53335">
    <property type="entry name" value="S-adenosyl-L-methionine-dependent methyltransferases"/>
    <property type="match status" value="1"/>
</dbReference>
<comment type="caution">
    <text evidence="3">The sequence shown here is derived from an EMBL/GenBank/DDBJ whole genome shotgun (WGS) entry which is preliminary data.</text>
</comment>
<dbReference type="NCBIfam" id="TIGR00095">
    <property type="entry name" value="16S rRNA (guanine(966)-N(2))-methyltransferase RsmD"/>
    <property type="match status" value="1"/>
</dbReference>
<dbReference type="PANTHER" id="PTHR43542">
    <property type="entry name" value="METHYLTRANSFERASE"/>
    <property type="match status" value="1"/>
</dbReference>
<dbReference type="InterPro" id="IPR004398">
    <property type="entry name" value="RNA_MeTrfase_RsmD"/>
</dbReference>